<dbReference type="Proteomes" id="UP001597100">
    <property type="component" value="Unassembled WGS sequence"/>
</dbReference>
<accession>A0ABW3IJG5</accession>
<organism evidence="1 2">
    <name type="scientific">Salinimicrobium gaetbulicola</name>
    <dbReference type="NCBI Taxonomy" id="999702"/>
    <lineage>
        <taxon>Bacteria</taxon>
        <taxon>Pseudomonadati</taxon>
        <taxon>Bacteroidota</taxon>
        <taxon>Flavobacteriia</taxon>
        <taxon>Flavobacteriales</taxon>
        <taxon>Flavobacteriaceae</taxon>
        <taxon>Salinimicrobium</taxon>
    </lineage>
</organism>
<comment type="caution">
    <text evidence="1">The sequence shown here is derived from an EMBL/GenBank/DDBJ whole genome shotgun (WGS) entry which is preliminary data.</text>
</comment>
<keyword evidence="2" id="KW-1185">Reference proteome</keyword>
<gene>
    <name evidence="1" type="ORF">ACFQ1G_13190</name>
</gene>
<sequence length="282" mass="31843">MKNGILGLILILGISFSSFGQNLGEYRYVSVPDKFEFQKSENQYKLNALTAFLFEKYGFEPIYRMRVPAGTDPCSIVEADVIDDSGFFTTKVYVTLTNCRNELVFTSQTGASKEKDNQKAYHEALREAFKSIEALEHKYEELPAEVIIDPVVSANERSNVSPDSIEDIEVIVDPVVSAEERDALKNEINRENAEKASFEDTYYVNGSEVYKLSKSPSGFDFLKEASQEKWAELVRSNGGEYYHFSSEKMKGIAFFDGNGSLVVEYIEPVAGQLVTLIFRKRN</sequence>
<evidence type="ECO:0008006" key="3">
    <source>
        <dbReference type="Google" id="ProtNLM"/>
    </source>
</evidence>
<reference evidence="2" key="1">
    <citation type="journal article" date="2019" name="Int. J. Syst. Evol. Microbiol.">
        <title>The Global Catalogue of Microorganisms (GCM) 10K type strain sequencing project: providing services to taxonomists for standard genome sequencing and annotation.</title>
        <authorList>
            <consortium name="The Broad Institute Genomics Platform"/>
            <consortium name="The Broad Institute Genome Sequencing Center for Infectious Disease"/>
            <person name="Wu L."/>
            <person name="Ma J."/>
        </authorList>
    </citation>
    <scope>NUCLEOTIDE SEQUENCE [LARGE SCALE GENOMIC DNA]</scope>
    <source>
        <strain evidence="2">CCUG 60898</strain>
    </source>
</reference>
<proteinExistence type="predicted"/>
<dbReference type="RefSeq" id="WP_380740286.1">
    <property type="nucleotide sequence ID" value="NZ_JBHTJP010000035.1"/>
</dbReference>
<evidence type="ECO:0000313" key="1">
    <source>
        <dbReference type="EMBL" id="MFD0977747.1"/>
    </source>
</evidence>
<dbReference type="EMBL" id="JBHTJP010000035">
    <property type="protein sequence ID" value="MFD0977747.1"/>
    <property type="molecule type" value="Genomic_DNA"/>
</dbReference>
<name>A0ABW3IJG5_9FLAO</name>
<evidence type="ECO:0000313" key="2">
    <source>
        <dbReference type="Proteomes" id="UP001597100"/>
    </source>
</evidence>
<protein>
    <recommendedName>
        <fullName evidence="3">Secreted protein</fullName>
    </recommendedName>
</protein>